<comment type="caution">
    <text evidence="12">The sequence shown here is derived from an EMBL/GenBank/DDBJ whole genome shotgun (WGS) entry which is preliminary data.</text>
</comment>
<feature type="transmembrane region" description="Helical" evidence="11">
    <location>
        <begin position="217"/>
        <end position="236"/>
    </location>
</feature>
<keyword evidence="3" id="KW-0813">Transport</keyword>
<feature type="transmembrane region" description="Helical" evidence="11">
    <location>
        <begin position="49"/>
        <end position="67"/>
    </location>
</feature>
<sequence length="321" mass="32664">MGAAARARGLGGALLRRREASVALMIVALVVFLTFANEFFLTPRNLLNVGRQGSVVAIVALGQALVIISRGLDLSVGSVIGLSAVISAWVARATGGQELALLAGLGTGALVGAVNGGLFTRLNINPFIATLGTLSIARGIALLITGGIPISYSGGVAGFLGAERIYTVPVSLILMLVLAVLFHVFASRTRIGRNIYAVGDNPTAARLAGIDVEGTRMLVFILCGMLAGLGGIILAGNLASANPDLGRGYELDVIAAVILGGTALSGGRGSIHGVVLGALLMALLSNAFVLLGLSAHWQVVSKGLVIIMAVGIDGIRRGRED</sequence>
<dbReference type="GO" id="GO:0005886">
    <property type="term" value="C:plasma membrane"/>
    <property type="evidence" value="ECO:0007669"/>
    <property type="project" value="UniProtKB-SubCell"/>
</dbReference>
<feature type="transmembrane region" description="Helical" evidence="11">
    <location>
        <begin position="74"/>
        <end position="93"/>
    </location>
</feature>
<organism evidence="12 13">
    <name type="scientific">Amaricoccus solimangrovi</name>
    <dbReference type="NCBI Taxonomy" id="2589815"/>
    <lineage>
        <taxon>Bacteria</taxon>
        <taxon>Pseudomonadati</taxon>
        <taxon>Pseudomonadota</taxon>
        <taxon>Alphaproteobacteria</taxon>
        <taxon>Rhodobacterales</taxon>
        <taxon>Paracoccaceae</taxon>
        <taxon>Amaricoccus</taxon>
    </lineage>
</organism>
<evidence type="ECO:0000256" key="1">
    <source>
        <dbReference type="ARBA" id="ARBA00004651"/>
    </source>
</evidence>
<dbReference type="PANTHER" id="PTHR32196">
    <property type="entry name" value="ABC TRANSPORTER PERMEASE PROTEIN YPHD-RELATED-RELATED"/>
    <property type="match status" value="1"/>
</dbReference>
<evidence type="ECO:0000256" key="2">
    <source>
        <dbReference type="ARBA" id="ARBA00011262"/>
    </source>
</evidence>
<evidence type="ECO:0000256" key="6">
    <source>
        <dbReference type="ARBA" id="ARBA00022692"/>
    </source>
</evidence>
<evidence type="ECO:0000313" key="13">
    <source>
        <dbReference type="Proteomes" id="UP000319255"/>
    </source>
</evidence>
<keyword evidence="8 11" id="KW-0472">Membrane</keyword>
<dbReference type="AlphaFoldDB" id="A0A501WVT7"/>
<evidence type="ECO:0000256" key="7">
    <source>
        <dbReference type="ARBA" id="ARBA00022989"/>
    </source>
</evidence>
<evidence type="ECO:0000313" key="12">
    <source>
        <dbReference type="EMBL" id="TPE51071.1"/>
    </source>
</evidence>
<proteinExistence type="predicted"/>
<comment type="subcellular location">
    <subcellularLocation>
        <location evidence="1">Cell membrane</location>
        <topology evidence="1">Multi-pass membrane protein</topology>
    </subcellularLocation>
</comment>
<dbReference type="OrthoDB" id="192433at2"/>
<reference evidence="12 13" key="1">
    <citation type="submission" date="2019-06" db="EMBL/GenBank/DDBJ databases">
        <title>A novel bacterium of genus Amaricoccus, isolated from marine sediment.</title>
        <authorList>
            <person name="Huang H."/>
            <person name="Mo K."/>
            <person name="Hu Y."/>
        </authorList>
    </citation>
    <scope>NUCLEOTIDE SEQUENCE [LARGE SCALE GENOMIC DNA]</scope>
    <source>
        <strain evidence="12 13">HB172011</strain>
    </source>
</reference>
<accession>A0A501WVT7</accession>
<feature type="transmembrane region" description="Helical" evidence="11">
    <location>
        <begin position="20"/>
        <end position="37"/>
    </location>
</feature>
<keyword evidence="7 11" id="KW-1133">Transmembrane helix</keyword>
<keyword evidence="6 11" id="KW-0812">Transmembrane</keyword>
<feature type="transmembrane region" description="Helical" evidence="11">
    <location>
        <begin position="99"/>
        <end position="119"/>
    </location>
</feature>
<keyword evidence="4" id="KW-1003">Cell membrane</keyword>
<comment type="subunit">
    <text evidence="2">The complex is composed of two ATP-binding proteins (LsrA), two transmembrane proteins (LsrC and LsrD) and a solute-binding protein (LsrB).</text>
</comment>
<evidence type="ECO:0000256" key="8">
    <source>
        <dbReference type="ARBA" id="ARBA00023136"/>
    </source>
</evidence>
<dbReference type="GO" id="GO:0022857">
    <property type="term" value="F:transmembrane transporter activity"/>
    <property type="evidence" value="ECO:0007669"/>
    <property type="project" value="InterPro"/>
</dbReference>
<evidence type="ECO:0000256" key="11">
    <source>
        <dbReference type="SAM" id="Phobius"/>
    </source>
</evidence>
<protein>
    <recommendedName>
        <fullName evidence="10">Autoinducer 2 import system permease protein LsrD</fullName>
    </recommendedName>
</protein>
<keyword evidence="5" id="KW-0997">Cell inner membrane</keyword>
<dbReference type="EMBL" id="VFRP01000008">
    <property type="protein sequence ID" value="TPE51071.1"/>
    <property type="molecule type" value="Genomic_DNA"/>
</dbReference>
<dbReference type="Pfam" id="PF02653">
    <property type="entry name" value="BPD_transp_2"/>
    <property type="match status" value="1"/>
</dbReference>
<gene>
    <name evidence="12" type="ORF">FJM51_10210</name>
</gene>
<dbReference type="Proteomes" id="UP000319255">
    <property type="component" value="Unassembled WGS sequence"/>
</dbReference>
<evidence type="ECO:0000256" key="10">
    <source>
        <dbReference type="ARBA" id="ARBA00039381"/>
    </source>
</evidence>
<dbReference type="CDD" id="cd06579">
    <property type="entry name" value="TM_PBP1_transp_AraH_like"/>
    <property type="match status" value="1"/>
</dbReference>
<dbReference type="PANTHER" id="PTHR32196:SF71">
    <property type="entry name" value="AUTOINDUCER 2 IMPORT SYSTEM PERMEASE PROTEIN LSRD"/>
    <property type="match status" value="1"/>
</dbReference>
<evidence type="ECO:0000256" key="5">
    <source>
        <dbReference type="ARBA" id="ARBA00022519"/>
    </source>
</evidence>
<dbReference type="InterPro" id="IPR001851">
    <property type="entry name" value="ABC_transp_permease"/>
</dbReference>
<feature type="transmembrane region" description="Helical" evidence="11">
    <location>
        <begin position="140"/>
        <end position="160"/>
    </location>
</feature>
<feature type="transmembrane region" description="Helical" evidence="11">
    <location>
        <begin position="166"/>
        <end position="186"/>
    </location>
</feature>
<name>A0A501WVT7_9RHOB</name>
<keyword evidence="13" id="KW-1185">Reference proteome</keyword>
<evidence type="ECO:0000256" key="4">
    <source>
        <dbReference type="ARBA" id="ARBA00022475"/>
    </source>
</evidence>
<feature type="transmembrane region" description="Helical" evidence="11">
    <location>
        <begin position="274"/>
        <end position="293"/>
    </location>
</feature>
<comment type="function">
    <text evidence="9">Part of the ABC transporter complex LsrABCD involved in autoinducer 2 (AI-2) import. Probably responsible for the translocation of the substrate across the membrane.</text>
</comment>
<evidence type="ECO:0000256" key="9">
    <source>
        <dbReference type="ARBA" id="ARBA00025439"/>
    </source>
</evidence>
<evidence type="ECO:0000256" key="3">
    <source>
        <dbReference type="ARBA" id="ARBA00022448"/>
    </source>
</evidence>